<accession>K6X8A8</accession>
<keyword evidence="3" id="KW-1185">Reference proteome</keyword>
<dbReference type="PANTHER" id="PTHR38588">
    <property type="entry name" value="BLL0334 PROTEIN"/>
    <property type="match status" value="1"/>
</dbReference>
<dbReference type="EMBL" id="BAHE01000016">
    <property type="protein sequence ID" value="GAC00633.1"/>
    <property type="molecule type" value="Genomic_DNA"/>
</dbReference>
<sequence>MKLENTVTIAAPPSEVFTLINDVERVATCVPGATLTGRDGDAYTGGVKVKVGPIAAAYQGTLRFVEIDEINHTLVMEGSGADSHGNGGAQASVRLAVVPDGTGSQLRVDTDVLLSGKIVAFGKSAIVAVSNKIMGQFADNVSALLTGPASAVTAQPGLPAAAASSPTAVPQTVSNGSGDLDMMAFLPAGTAKAVTYAGIFVAGIAEGLLIARAFGRR</sequence>
<dbReference type="Pfam" id="PF06240">
    <property type="entry name" value="COXG"/>
    <property type="match status" value="1"/>
</dbReference>
<proteinExistence type="predicted"/>
<reference evidence="2 3" key="1">
    <citation type="submission" date="2012-08" db="EMBL/GenBank/DDBJ databases">
        <title>Whole genome shotgun sequence of Gordonia namibiensis NBRC 108229.</title>
        <authorList>
            <person name="Isaki-Nakamura S."/>
            <person name="Hosoyama A."/>
            <person name="Tsuchikane K."/>
            <person name="Katsumata H."/>
            <person name="Baba S."/>
            <person name="Yamazaki S."/>
            <person name="Fujita N."/>
        </authorList>
    </citation>
    <scope>NUCLEOTIDE SEQUENCE [LARGE SCALE GENOMIC DNA]</scope>
    <source>
        <strain evidence="2 3">NBRC 108229</strain>
    </source>
</reference>
<dbReference type="CDD" id="cd07823">
    <property type="entry name" value="SRPBCC_5"/>
    <property type="match status" value="1"/>
</dbReference>
<name>K6X8A8_9ACTN</name>
<gene>
    <name evidence="2" type="ORF">GONAM_16_01330</name>
</gene>
<evidence type="ECO:0008006" key="4">
    <source>
        <dbReference type="Google" id="ProtNLM"/>
    </source>
</evidence>
<comment type="caution">
    <text evidence="2">The sequence shown here is derived from an EMBL/GenBank/DDBJ whole genome shotgun (WGS) entry which is preliminary data.</text>
</comment>
<evidence type="ECO:0000313" key="3">
    <source>
        <dbReference type="Proteomes" id="UP000035058"/>
    </source>
</evidence>
<protein>
    <recommendedName>
        <fullName evidence="4">Carbon monoxide dehydrogenase subunit G</fullName>
    </recommendedName>
</protein>
<evidence type="ECO:0000256" key="1">
    <source>
        <dbReference type="SAM" id="Phobius"/>
    </source>
</evidence>
<keyword evidence="1" id="KW-1133">Transmembrane helix</keyword>
<dbReference type="InterPro" id="IPR023393">
    <property type="entry name" value="START-like_dom_sf"/>
</dbReference>
<evidence type="ECO:0000313" key="2">
    <source>
        <dbReference type="EMBL" id="GAC00633.1"/>
    </source>
</evidence>
<feature type="transmembrane region" description="Helical" evidence="1">
    <location>
        <begin position="193"/>
        <end position="214"/>
    </location>
</feature>
<dbReference type="Proteomes" id="UP000035058">
    <property type="component" value="Unassembled WGS sequence"/>
</dbReference>
<dbReference type="AlphaFoldDB" id="K6X8A8"/>
<dbReference type="InterPro" id="IPR010419">
    <property type="entry name" value="CO_DH_gsu"/>
</dbReference>
<organism evidence="2 3">
    <name type="scientific">Gordonia namibiensis NBRC 108229</name>
    <dbReference type="NCBI Taxonomy" id="1208314"/>
    <lineage>
        <taxon>Bacteria</taxon>
        <taxon>Bacillati</taxon>
        <taxon>Actinomycetota</taxon>
        <taxon>Actinomycetes</taxon>
        <taxon>Mycobacteriales</taxon>
        <taxon>Gordoniaceae</taxon>
        <taxon>Gordonia</taxon>
    </lineage>
</organism>
<dbReference type="PANTHER" id="PTHR38588:SF1">
    <property type="entry name" value="BLL0334 PROTEIN"/>
    <property type="match status" value="1"/>
</dbReference>
<keyword evidence="1" id="KW-0472">Membrane</keyword>
<dbReference type="Gene3D" id="3.30.530.20">
    <property type="match status" value="1"/>
</dbReference>
<dbReference type="SUPFAM" id="SSF55961">
    <property type="entry name" value="Bet v1-like"/>
    <property type="match status" value="1"/>
</dbReference>
<keyword evidence="1" id="KW-0812">Transmembrane</keyword>
<dbReference type="RefSeq" id="WP_006866834.1">
    <property type="nucleotide sequence ID" value="NZ_BAHE01000016.1"/>
</dbReference>